<dbReference type="InterPro" id="IPR041633">
    <property type="entry name" value="Polbeta"/>
</dbReference>
<sequence>MNHGLPERTVKTLQGIFKAHSVVEKVILFGSRAKGNFKEYSDIDLALVGKVDYSLANKVKSEIEESDIPYEVDVCAYAEVDNSAFKKAIDDTGIVFYEK</sequence>
<dbReference type="Gene3D" id="3.30.460.10">
    <property type="entry name" value="Beta Polymerase, domain 2"/>
    <property type="match status" value="1"/>
</dbReference>
<dbReference type="EMBL" id="CP012511">
    <property type="protein sequence ID" value="ALB24510.1"/>
    <property type="molecule type" value="Genomic_DNA"/>
</dbReference>
<evidence type="ECO:0000313" key="1">
    <source>
        <dbReference type="EMBL" id="ALB24510.1"/>
    </source>
</evidence>
<dbReference type="AlphaFoldDB" id="A0A1L6THY2"/>
<dbReference type="SUPFAM" id="SSF81301">
    <property type="entry name" value="Nucleotidyltransferase"/>
    <property type="match status" value="1"/>
</dbReference>
<reference evidence="1 2" key="1">
    <citation type="journal article" date="2014" name="Genome Announc.">
        <title>Comparative Genome Analysis of Two Isolates of the Fish Pathogen Piscirickettsia salmonis from Different Hosts Reveals Major Differences in Virulence-Associated Secretion Systems.</title>
        <authorList>
            <person name="Bohle H."/>
            <person name="Henriquez P."/>
            <person name="Grothusen H."/>
            <person name="Navas E."/>
            <person name="Sandoval A."/>
            <person name="Bustamante F."/>
            <person name="Bustos P."/>
            <person name="Mancilla M."/>
        </authorList>
    </citation>
    <scope>NUCLEOTIDE SEQUENCE [LARGE SCALE GENOMIC DNA]</scope>
    <source>
        <strain evidence="2">B1-32597</strain>
    </source>
</reference>
<dbReference type="GO" id="GO:0016740">
    <property type="term" value="F:transferase activity"/>
    <property type="evidence" value="ECO:0007669"/>
    <property type="project" value="UniProtKB-KW"/>
</dbReference>
<protein>
    <submittedName>
        <fullName evidence="1">Polymerase, nucleotidyl transferase</fullName>
    </submittedName>
</protein>
<organism evidence="1 2">
    <name type="scientific">Piscirickettsia salmonis</name>
    <dbReference type="NCBI Taxonomy" id="1238"/>
    <lineage>
        <taxon>Bacteria</taxon>
        <taxon>Pseudomonadati</taxon>
        <taxon>Pseudomonadota</taxon>
        <taxon>Gammaproteobacteria</taxon>
        <taxon>Thiotrichales</taxon>
        <taxon>Piscirickettsiaceae</taxon>
        <taxon>Piscirickettsia</taxon>
    </lineage>
</organism>
<dbReference type="PANTHER" id="PTHR43449:SF1">
    <property type="entry name" value="POLYMERASE BETA NUCLEOTIDYLTRANSFERASE DOMAIN-CONTAINING PROTEIN"/>
    <property type="match status" value="1"/>
</dbReference>
<dbReference type="InterPro" id="IPR043519">
    <property type="entry name" value="NT_sf"/>
</dbReference>
<dbReference type="RefSeq" id="WP_036774316.1">
    <property type="nucleotide sequence ID" value="NZ_CP012511.1"/>
</dbReference>
<keyword evidence="1" id="KW-0614">Plasmid</keyword>
<dbReference type="CDD" id="cd05403">
    <property type="entry name" value="NT_KNTase_like"/>
    <property type="match status" value="1"/>
</dbReference>
<dbReference type="Pfam" id="PF18765">
    <property type="entry name" value="Polbeta"/>
    <property type="match status" value="1"/>
</dbReference>
<gene>
    <name evidence="1" type="ORF">KU39_3p48</name>
</gene>
<geneLocation type="plasmid" evidence="1 2">
    <name>pPSB1-3</name>
</geneLocation>
<dbReference type="PANTHER" id="PTHR43449">
    <property type="entry name" value="NUCLEOTIDYLTRANSFERASE"/>
    <property type="match status" value="1"/>
</dbReference>
<dbReference type="Proteomes" id="UP000029558">
    <property type="component" value="Plasmid pPSB1-3"/>
</dbReference>
<name>A0A1L6THY2_PISSA</name>
<dbReference type="OrthoDB" id="9803106at2"/>
<proteinExistence type="predicted"/>
<evidence type="ECO:0000313" key="2">
    <source>
        <dbReference type="Proteomes" id="UP000029558"/>
    </source>
</evidence>
<accession>A0A1L6THY2</accession>
<keyword evidence="1" id="KW-0808">Transferase</keyword>